<sequence>MSSDVVGPELSTAVAISLPRANVKSTMGSTHSHISLASSSKHSRLTSSSCTDSKHGLSSIDIVEGIPHITGSLDARQYKTPQFAQRLLDIFHELAIPSWHKVTVPPSTIHIHKVSGALTNAVFFVSSPSAPFRTLLLRIYGPSSGALIARPRELHILHVLSSTYHMGPRVYGTFDNGRIEEYFDSVTLTVSTIRESRTSAFIGARMAELHGVDIDALEPKPVAKNTITSEQIVSSWTPPARRVLDLLSPSARADFDLDAFLCRWELYITWLKSTPGSGADCTVFCHNDAQYGNILRLKKMKEGTPEHLQIIVVDFEYAAPNPAAYDISNHFQEWTYNYHGSTPHLRDPSRYPTAAERENFYTAYLSHREVPLPSGRTVPYSSLSDAERADELVNLERQVRLWSVVTHATWALWGLVQARDDVEAGDVPEFDYIAYARCRFEVFHAELDALALGF</sequence>
<evidence type="ECO:0000313" key="2">
    <source>
        <dbReference type="Proteomes" id="UP000814128"/>
    </source>
</evidence>
<comment type="caution">
    <text evidence="1">The sequence shown here is derived from an EMBL/GenBank/DDBJ whole genome shotgun (WGS) entry which is preliminary data.</text>
</comment>
<gene>
    <name evidence="1" type="ORF">K488DRAFT_68798</name>
</gene>
<dbReference type="Proteomes" id="UP000814128">
    <property type="component" value="Unassembled WGS sequence"/>
</dbReference>
<name>A0ACB8QSU8_9AGAM</name>
<proteinExistence type="predicted"/>
<reference evidence="1" key="1">
    <citation type="submission" date="2021-02" db="EMBL/GenBank/DDBJ databases">
        <authorList>
            <consortium name="DOE Joint Genome Institute"/>
            <person name="Ahrendt S."/>
            <person name="Looney B.P."/>
            <person name="Miyauchi S."/>
            <person name="Morin E."/>
            <person name="Drula E."/>
            <person name="Courty P.E."/>
            <person name="Chicoki N."/>
            <person name="Fauchery L."/>
            <person name="Kohler A."/>
            <person name="Kuo A."/>
            <person name="Labutti K."/>
            <person name="Pangilinan J."/>
            <person name="Lipzen A."/>
            <person name="Riley R."/>
            <person name="Andreopoulos W."/>
            <person name="He G."/>
            <person name="Johnson J."/>
            <person name="Barry K.W."/>
            <person name="Grigoriev I.V."/>
            <person name="Nagy L."/>
            <person name="Hibbett D."/>
            <person name="Henrissat B."/>
            <person name="Matheny P.B."/>
            <person name="Labbe J."/>
            <person name="Martin F."/>
        </authorList>
    </citation>
    <scope>NUCLEOTIDE SEQUENCE</scope>
    <source>
        <strain evidence="1">EC-137</strain>
    </source>
</reference>
<reference evidence="1" key="2">
    <citation type="journal article" date="2022" name="New Phytol.">
        <title>Evolutionary transition to the ectomycorrhizal habit in the genomes of a hyperdiverse lineage of mushroom-forming fungi.</title>
        <authorList>
            <person name="Looney B."/>
            <person name="Miyauchi S."/>
            <person name="Morin E."/>
            <person name="Drula E."/>
            <person name="Courty P.E."/>
            <person name="Kohler A."/>
            <person name="Kuo A."/>
            <person name="LaButti K."/>
            <person name="Pangilinan J."/>
            <person name="Lipzen A."/>
            <person name="Riley R."/>
            <person name="Andreopoulos W."/>
            <person name="He G."/>
            <person name="Johnson J."/>
            <person name="Nolan M."/>
            <person name="Tritt A."/>
            <person name="Barry K.W."/>
            <person name="Grigoriev I.V."/>
            <person name="Nagy L.G."/>
            <person name="Hibbett D."/>
            <person name="Henrissat B."/>
            <person name="Matheny P.B."/>
            <person name="Labbe J."/>
            <person name="Martin F.M."/>
        </authorList>
    </citation>
    <scope>NUCLEOTIDE SEQUENCE</scope>
    <source>
        <strain evidence="1">EC-137</strain>
    </source>
</reference>
<evidence type="ECO:0000313" key="1">
    <source>
        <dbReference type="EMBL" id="KAI0034961.1"/>
    </source>
</evidence>
<keyword evidence="2" id="KW-1185">Reference proteome</keyword>
<organism evidence="1 2">
    <name type="scientific">Vararia minispora EC-137</name>
    <dbReference type="NCBI Taxonomy" id="1314806"/>
    <lineage>
        <taxon>Eukaryota</taxon>
        <taxon>Fungi</taxon>
        <taxon>Dikarya</taxon>
        <taxon>Basidiomycota</taxon>
        <taxon>Agaricomycotina</taxon>
        <taxon>Agaricomycetes</taxon>
        <taxon>Russulales</taxon>
        <taxon>Lachnocladiaceae</taxon>
        <taxon>Vararia</taxon>
    </lineage>
</organism>
<dbReference type="EMBL" id="MU273492">
    <property type="protein sequence ID" value="KAI0034961.1"/>
    <property type="molecule type" value="Genomic_DNA"/>
</dbReference>
<protein>
    <submittedName>
        <fullName evidence="1">Kinase-like protein</fullName>
    </submittedName>
</protein>
<accession>A0ACB8QSU8</accession>